<reference evidence="2 3" key="1">
    <citation type="submission" date="2024-10" db="EMBL/GenBank/DDBJ databases">
        <title>The Natural Products Discovery Center: Release of the First 8490 Sequenced Strains for Exploring Actinobacteria Biosynthetic Diversity.</title>
        <authorList>
            <person name="Kalkreuter E."/>
            <person name="Kautsar S.A."/>
            <person name="Yang D."/>
            <person name="Bader C.D."/>
            <person name="Teijaro C.N."/>
            <person name="Fluegel L."/>
            <person name="Davis C.M."/>
            <person name="Simpson J.R."/>
            <person name="Lauterbach L."/>
            <person name="Steele A.D."/>
            <person name="Gui C."/>
            <person name="Meng S."/>
            <person name="Li G."/>
            <person name="Viehrig K."/>
            <person name="Ye F."/>
            <person name="Su P."/>
            <person name="Kiefer A.F."/>
            <person name="Nichols A."/>
            <person name="Cepeda A.J."/>
            <person name="Yan W."/>
            <person name="Fan B."/>
            <person name="Jiang Y."/>
            <person name="Adhikari A."/>
            <person name="Zheng C.-J."/>
            <person name="Schuster L."/>
            <person name="Cowan T.M."/>
            <person name="Smanski M.J."/>
            <person name="Chevrette M.G."/>
            <person name="De Carvalho L.P.S."/>
            <person name="Shen B."/>
        </authorList>
    </citation>
    <scope>NUCLEOTIDE SEQUENCE [LARGE SCALE GENOMIC DNA]</scope>
    <source>
        <strain evidence="2 3">NPDC048320</strain>
    </source>
</reference>
<name>A0ABW7BHX1_9ACTN</name>
<feature type="region of interest" description="Disordered" evidence="1">
    <location>
        <begin position="438"/>
        <end position="461"/>
    </location>
</feature>
<evidence type="ECO:0000313" key="2">
    <source>
        <dbReference type="EMBL" id="MFG3016773.1"/>
    </source>
</evidence>
<feature type="region of interest" description="Disordered" evidence="1">
    <location>
        <begin position="290"/>
        <end position="334"/>
    </location>
</feature>
<organism evidence="2 3">
    <name type="scientific">Streptomyces cinerochromogenes</name>
    <dbReference type="NCBI Taxonomy" id="66422"/>
    <lineage>
        <taxon>Bacteria</taxon>
        <taxon>Bacillati</taxon>
        <taxon>Actinomycetota</taxon>
        <taxon>Actinomycetes</taxon>
        <taxon>Kitasatosporales</taxon>
        <taxon>Streptomycetaceae</taxon>
        <taxon>Streptomyces</taxon>
    </lineage>
</organism>
<evidence type="ECO:0000313" key="3">
    <source>
        <dbReference type="Proteomes" id="UP001604267"/>
    </source>
</evidence>
<comment type="caution">
    <text evidence="2">The sequence shown here is derived from an EMBL/GenBank/DDBJ whole genome shotgun (WGS) entry which is preliminary data.</text>
</comment>
<evidence type="ECO:0000256" key="1">
    <source>
        <dbReference type="SAM" id="MobiDB-lite"/>
    </source>
</evidence>
<accession>A0ABW7BHX1</accession>
<gene>
    <name evidence="2" type="ORF">ACGFZB_41240</name>
</gene>
<feature type="compositionally biased region" description="Basic and acidic residues" evidence="1">
    <location>
        <begin position="438"/>
        <end position="447"/>
    </location>
</feature>
<keyword evidence="3" id="KW-1185">Reference proteome</keyword>
<dbReference type="Proteomes" id="UP001604267">
    <property type="component" value="Unassembled WGS sequence"/>
</dbReference>
<protein>
    <submittedName>
        <fullName evidence="2">Uncharacterized protein</fullName>
    </submittedName>
</protein>
<dbReference type="EMBL" id="JBICYV010000035">
    <property type="protein sequence ID" value="MFG3016773.1"/>
    <property type="molecule type" value="Genomic_DNA"/>
</dbReference>
<sequence length="461" mass="51489">MANIVWHRKLRIYLDLTRADLGHEEYEDLLGTVYTMDRMYSARDVPVRERDLQCGGVCQEAGVEAPMFLRVRNGRREAVHERAEDEERHTAPVSDEHKAYQEGILKTAQEGGYRGDSEVRTRVGRSWIQTDTLIEGADGRRIGWEIQLSSAGTDGPRSVRARASKAEKNGITPAWHIDRADYAQRHDSHWTRSDSLPAYVIAKTGDLRVVSGFRALDFWRCDTRAVHPCPHGVRRCGKVHATPTPRSILFDDLVRSTAAGLVVPIQFRTVTKQQRFWVTDADRDRLEELYADDTQLPPAPDATGSADRASYNRPTCKTTRDTVPYSVPTPAPASAAAALPHIPAQPAPSASESATPPVSPVGTVVHGDDPREDAVSFEALISAQQAADCARQRLEQLSSDEERRHQRTVWFDVASQAQAAVTRYAQAKRLNRFEVEQRVRQAAREEAGPQQPGCPNPRPRR</sequence>
<feature type="compositionally biased region" description="Pro residues" evidence="1">
    <location>
        <begin position="452"/>
        <end position="461"/>
    </location>
</feature>
<dbReference type="RefSeq" id="WP_392825875.1">
    <property type="nucleotide sequence ID" value="NZ_JBICYV010000035.1"/>
</dbReference>
<proteinExistence type="predicted"/>